<sequence>RERERKREKQSHLYVIASTRLQKKSVKKWISDHFIFREVSILCFSLFTIQREQGRRRRFLIHISLDLIPLFLSRGNGAMRFEPTIEGETLLGRRIIIRTS</sequence>
<organism evidence="1 2">
    <name type="scientific">Kingdonia uniflora</name>
    <dbReference type="NCBI Taxonomy" id="39325"/>
    <lineage>
        <taxon>Eukaryota</taxon>
        <taxon>Viridiplantae</taxon>
        <taxon>Streptophyta</taxon>
        <taxon>Embryophyta</taxon>
        <taxon>Tracheophyta</taxon>
        <taxon>Spermatophyta</taxon>
        <taxon>Magnoliopsida</taxon>
        <taxon>Ranunculales</taxon>
        <taxon>Circaeasteraceae</taxon>
        <taxon>Kingdonia</taxon>
    </lineage>
</organism>
<dbReference type="EMBL" id="JACGCM010002781">
    <property type="protein sequence ID" value="KAF6135642.1"/>
    <property type="molecule type" value="Genomic_DNA"/>
</dbReference>
<proteinExistence type="predicted"/>
<name>A0A7J7KZB4_9MAGN</name>
<evidence type="ECO:0000313" key="1">
    <source>
        <dbReference type="EMBL" id="KAF6135642.1"/>
    </source>
</evidence>
<dbReference type="AlphaFoldDB" id="A0A7J7KZB4"/>
<dbReference type="Proteomes" id="UP000541444">
    <property type="component" value="Unassembled WGS sequence"/>
</dbReference>
<evidence type="ECO:0000313" key="2">
    <source>
        <dbReference type="Proteomes" id="UP000541444"/>
    </source>
</evidence>
<keyword evidence="2" id="KW-1185">Reference proteome</keyword>
<protein>
    <submittedName>
        <fullName evidence="1">Uncharacterized protein</fullName>
    </submittedName>
</protein>
<gene>
    <name evidence="1" type="ORF">GIB67_028213</name>
</gene>
<feature type="non-terminal residue" evidence="1">
    <location>
        <position position="1"/>
    </location>
</feature>
<accession>A0A7J7KZB4</accession>
<comment type="caution">
    <text evidence="1">The sequence shown here is derived from an EMBL/GenBank/DDBJ whole genome shotgun (WGS) entry which is preliminary data.</text>
</comment>
<reference evidence="1 2" key="1">
    <citation type="journal article" date="2020" name="IScience">
        <title>Genome Sequencing of the Endangered Kingdonia uniflora (Circaeasteraceae, Ranunculales) Reveals Potential Mechanisms of Evolutionary Specialization.</title>
        <authorList>
            <person name="Sun Y."/>
            <person name="Deng T."/>
            <person name="Zhang A."/>
            <person name="Moore M.J."/>
            <person name="Landis J.B."/>
            <person name="Lin N."/>
            <person name="Zhang H."/>
            <person name="Zhang X."/>
            <person name="Huang J."/>
            <person name="Zhang X."/>
            <person name="Sun H."/>
            <person name="Wang H."/>
        </authorList>
    </citation>
    <scope>NUCLEOTIDE SEQUENCE [LARGE SCALE GENOMIC DNA]</scope>
    <source>
        <strain evidence="1">TB1705</strain>
        <tissue evidence="1">Leaf</tissue>
    </source>
</reference>